<evidence type="ECO:0000313" key="1">
    <source>
        <dbReference type="EMBL" id="GHH19242.1"/>
    </source>
</evidence>
<proteinExistence type="predicted"/>
<organism evidence="1 2">
    <name type="scientific">Sphingomonas glacialis</name>
    <dbReference type="NCBI Taxonomy" id="658225"/>
    <lineage>
        <taxon>Bacteria</taxon>
        <taxon>Pseudomonadati</taxon>
        <taxon>Pseudomonadota</taxon>
        <taxon>Alphaproteobacteria</taxon>
        <taxon>Sphingomonadales</taxon>
        <taxon>Sphingomonadaceae</taxon>
        <taxon>Sphingomonas</taxon>
    </lineage>
</organism>
<evidence type="ECO:0000313" key="2">
    <source>
        <dbReference type="Proteomes" id="UP000652430"/>
    </source>
</evidence>
<gene>
    <name evidence="1" type="ORF">GCM10008023_26060</name>
</gene>
<name>A0ABQ3LN50_9SPHN</name>
<dbReference type="EMBL" id="BNAQ01000003">
    <property type="protein sequence ID" value="GHH19242.1"/>
    <property type="molecule type" value="Genomic_DNA"/>
</dbReference>
<dbReference type="RefSeq" id="WP_189676588.1">
    <property type="nucleotide sequence ID" value="NZ_BNAQ01000003.1"/>
</dbReference>
<comment type="caution">
    <text evidence="1">The sequence shown here is derived from an EMBL/GenBank/DDBJ whole genome shotgun (WGS) entry which is preliminary data.</text>
</comment>
<keyword evidence="2" id="KW-1185">Reference proteome</keyword>
<sequence length="177" mass="18978">MLLAFALQAAVAVTPPGPPLEADSFGERAFAHFSREPVLSHVSESVDAAFSTEPRPDAPIGYALRLTRREPSHPATIVWAESRTCPAVRPALMAMRAVAMPHPYVSGIDPPGAMVVDGTEYRLRAEAGYAHGRPAWIDIGTNRDTPLAAWVDHSLAALARCWSPVPPGPAPRVFLTP</sequence>
<reference evidence="2" key="1">
    <citation type="journal article" date="2019" name="Int. J. Syst. Evol. Microbiol.">
        <title>The Global Catalogue of Microorganisms (GCM) 10K type strain sequencing project: providing services to taxonomists for standard genome sequencing and annotation.</title>
        <authorList>
            <consortium name="The Broad Institute Genomics Platform"/>
            <consortium name="The Broad Institute Genome Sequencing Center for Infectious Disease"/>
            <person name="Wu L."/>
            <person name="Ma J."/>
        </authorList>
    </citation>
    <scope>NUCLEOTIDE SEQUENCE [LARGE SCALE GENOMIC DNA]</scope>
    <source>
        <strain evidence="2">CGMCC 1.8957</strain>
    </source>
</reference>
<protein>
    <submittedName>
        <fullName evidence="1">Uncharacterized protein</fullName>
    </submittedName>
</protein>
<accession>A0ABQ3LN50</accession>
<dbReference type="Proteomes" id="UP000652430">
    <property type="component" value="Unassembled WGS sequence"/>
</dbReference>